<sequence>MWKQYDRHHATNQRYFKSGQLVFICDYWRNKIGLGTFIWREYANQIRPRGSSTDNSDEITDIVDIILELTSRTYIKLPDGSVQTDALVTSTM</sequence>
<keyword evidence="1" id="KW-1185">Reference proteome</keyword>
<dbReference type="AlphaFoldDB" id="A0A1I7XKW2"/>
<name>A0A1I7XKW2_HETBA</name>
<dbReference type="WBParaSite" id="Hba_18359">
    <property type="protein sequence ID" value="Hba_18359"/>
    <property type="gene ID" value="Hba_18359"/>
</dbReference>
<accession>A0A1I7XKW2</accession>
<evidence type="ECO:0000313" key="1">
    <source>
        <dbReference type="Proteomes" id="UP000095283"/>
    </source>
</evidence>
<evidence type="ECO:0000313" key="2">
    <source>
        <dbReference type="WBParaSite" id="Hba_18359"/>
    </source>
</evidence>
<proteinExistence type="predicted"/>
<reference evidence="2" key="1">
    <citation type="submission" date="2016-11" db="UniProtKB">
        <authorList>
            <consortium name="WormBaseParasite"/>
        </authorList>
    </citation>
    <scope>IDENTIFICATION</scope>
</reference>
<protein>
    <submittedName>
        <fullName evidence="2">DDE_Tnp_1_7 domain-containing protein</fullName>
    </submittedName>
</protein>
<organism evidence="1 2">
    <name type="scientific">Heterorhabditis bacteriophora</name>
    <name type="common">Entomopathogenic nematode worm</name>
    <dbReference type="NCBI Taxonomy" id="37862"/>
    <lineage>
        <taxon>Eukaryota</taxon>
        <taxon>Metazoa</taxon>
        <taxon>Ecdysozoa</taxon>
        <taxon>Nematoda</taxon>
        <taxon>Chromadorea</taxon>
        <taxon>Rhabditida</taxon>
        <taxon>Rhabditina</taxon>
        <taxon>Rhabditomorpha</taxon>
        <taxon>Strongyloidea</taxon>
        <taxon>Heterorhabditidae</taxon>
        <taxon>Heterorhabditis</taxon>
    </lineage>
</organism>
<dbReference type="Proteomes" id="UP000095283">
    <property type="component" value="Unplaced"/>
</dbReference>